<dbReference type="GO" id="GO:0046452">
    <property type="term" value="P:dihydrofolate metabolic process"/>
    <property type="evidence" value="ECO:0007669"/>
    <property type="project" value="TreeGrafter"/>
</dbReference>
<protein>
    <recommendedName>
        <fullName evidence="3 8">Dihydrofolate reductase</fullName>
        <ecNumber evidence="3 8">1.5.1.3</ecNumber>
    </recommendedName>
</protein>
<dbReference type="PRINTS" id="PR00070">
    <property type="entry name" value="DHFR"/>
</dbReference>
<dbReference type="RefSeq" id="WP_183496856.1">
    <property type="nucleotide sequence ID" value="NZ_JACIFF010000009.1"/>
</dbReference>
<evidence type="ECO:0000256" key="7">
    <source>
        <dbReference type="ARBA" id="ARBA00025067"/>
    </source>
</evidence>
<evidence type="ECO:0000256" key="4">
    <source>
        <dbReference type="ARBA" id="ARBA00022563"/>
    </source>
</evidence>
<dbReference type="CDD" id="cd00209">
    <property type="entry name" value="DHFR"/>
    <property type="match status" value="1"/>
</dbReference>
<dbReference type="EMBL" id="JACIFF010000009">
    <property type="protein sequence ID" value="MBB4080626.1"/>
    <property type="molecule type" value="Genomic_DNA"/>
</dbReference>
<dbReference type="FunFam" id="3.40.430.10:FF:000001">
    <property type="entry name" value="Dihydrofolate reductase"/>
    <property type="match status" value="1"/>
</dbReference>
<gene>
    <name evidence="10" type="ORF">GGR28_003261</name>
</gene>
<dbReference type="GO" id="GO:0070401">
    <property type="term" value="F:NADP+ binding"/>
    <property type="evidence" value="ECO:0007669"/>
    <property type="project" value="UniProtKB-ARBA"/>
</dbReference>
<dbReference type="GO" id="GO:0005829">
    <property type="term" value="C:cytosol"/>
    <property type="evidence" value="ECO:0007669"/>
    <property type="project" value="TreeGrafter"/>
</dbReference>
<evidence type="ECO:0000256" key="5">
    <source>
        <dbReference type="ARBA" id="ARBA00022857"/>
    </source>
</evidence>
<comment type="pathway">
    <text evidence="1 8">Cofactor biosynthesis; tetrahydrofolate biosynthesis; 5,6,7,8-tetrahydrofolate from 7,8-dihydrofolate: step 1/1.</text>
</comment>
<dbReference type="PANTHER" id="PTHR48069:SF3">
    <property type="entry name" value="DIHYDROFOLATE REDUCTASE"/>
    <property type="match status" value="1"/>
</dbReference>
<evidence type="ECO:0000256" key="3">
    <source>
        <dbReference type="ARBA" id="ARBA00012856"/>
    </source>
</evidence>
<evidence type="ECO:0000256" key="8">
    <source>
        <dbReference type="PIRNR" id="PIRNR000194"/>
    </source>
</evidence>
<evidence type="ECO:0000313" key="10">
    <source>
        <dbReference type="EMBL" id="MBB4080626.1"/>
    </source>
</evidence>
<evidence type="ECO:0000259" key="9">
    <source>
        <dbReference type="PROSITE" id="PS51330"/>
    </source>
</evidence>
<dbReference type="Gene3D" id="3.40.430.10">
    <property type="entry name" value="Dihydrofolate Reductase, subunit A"/>
    <property type="match status" value="1"/>
</dbReference>
<dbReference type="AlphaFoldDB" id="A0A840EIA4"/>
<organism evidence="10 11">
    <name type="scientific">Neolewinella aquimaris</name>
    <dbReference type="NCBI Taxonomy" id="1835722"/>
    <lineage>
        <taxon>Bacteria</taxon>
        <taxon>Pseudomonadati</taxon>
        <taxon>Bacteroidota</taxon>
        <taxon>Saprospiria</taxon>
        <taxon>Saprospirales</taxon>
        <taxon>Lewinellaceae</taxon>
        <taxon>Neolewinella</taxon>
    </lineage>
</organism>
<dbReference type="Pfam" id="PF00186">
    <property type="entry name" value="DHFR_1"/>
    <property type="match status" value="1"/>
</dbReference>
<keyword evidence="11" id="KW-1185">Reference proteome</keyword>
<feature type="domain" description="DHFR" evidence="9">
    <location>
        <begin position="2"/>
        <end position="163"/>
    </location>
</feature>
<dbReference type="InterPro" id="IPR024072">
    <property type="entry name" value="DHFR-like_dom_sf"/>
</dbReference>
<dbReference type="UniPathway" id="UPA00077">
    <property type="reaction ID" value="UER00158"/>
</dbReference>
<dbReference type="GO" id="GO:0046655">
    <property type="term" value="P:folic acid metabolic process"/>
    <property type="evidence" value="ECO:0007669"/>
    <property type="project" value="TreeGrafter"/>
</dbReference>
<dbReference type="Proteomes" id="UP000576209">
    <property type="component" value="Unassembled WGS sequence"/>
</dbReference>
<comment type="catalytic activity">
    <reaction evidence="8">
        <text>(6S)-5,6,7,8-tetrahydrofolate + NADP(+) = 7,8-dihydrofolate + NADPH + H(+)</text>
        <dbReference type="Rhea" id="RHEA:15009"/>
        <dbReference type="ChEBI" id="CHEBI:15378"/>
        <dbReference type="ChEBI" id="CHEBI:57451"/>
        <dbReference type="ChEBI" id="CHEBI:57453"/>
        <dbReference type="ChEBI" id="CHEBI:57783"/>
        <dbReference type="ChEBI" id="CHEBI:58349"/>
        <dbReference type="EC" id="1.5.1.3"/>
    </reaction>
</comment>
<comment type="caution">
    <text evidence="10">The sequence shown here is derived from an EMBL/GenBank/DDBJ whole genome shotgun (WGS) entry which is preliminary data.</text>
</comment>
<keyword evidence="6 8" id="KW-0560">Oxidoreductase</keyword>
<evidence type="ECO:0000313" key="11">
    <source>
        <dbReference type="Proteomes" id="UP000576209"/>
    </source>
</evidence>
<dbReference type="GO" id="GO:0046654">
    <property type="term" value="P:tetrahydrofolate biosynthetic process"/>
    <property type="evidence" value="ECO:0007669"/>
    <property type="project" value="UniProtKB-UniPathway"/>
</dbReference>
<dbReference type="InterPro" id="IPR012259">
    <property type="entry name" value="DHFR"/>
</dbReference>
<keyword evidence="5 8" id="KW-0521">NADP</keyword>
<comment type="function">
    <text evidence="7 8">Key enzyme in folate metabolism. Catalyzes an essential reaction for de novo glycine and purine synthesis, and for DNA precursor synthesis.</text>
</comment>
<accession>A0A840EIA4</accession>
<dbReference type="InterPro" id="IPR001796">
    <property type="entry name" value="DHFR_dom"/>
</dbReference>
<dbReference type="EC" id="1.5.1.3" evidence="3 8"/>
<name>A0A840EIA4_9BACT</name>
<proteinExistence type="inferred from homology"/>
<dbReference type="GO" id="GO:0006730">
    <property type="term" value="P:one-carbon metabolic process"/>
    <property type="evidence" value="ECO:0007669"/>
    <property type="project" value="UniProtKB-KW"/>
</dbReference>
<dbReference type="PROSITE" id="PS51330">
    <property type="entry name" value="DHFR_2"/>
    <property type="match status" value="1"/>
</dbReference>
<dbReference type="GO" id="GO:0004146">
    <property type="term" value="F:dihydrofolate reductase activity"/>
    <property type="evidence" value="ECO:0007669"/>
    <property type="project" value="UniProtKB-EC"/>
</dbReference>
<dbReference type="PIRSF" id="PIRSF000194">
    <property type="entry name" value="DHFR"/>
    <property type="match status" value="1"/>
</dbReference>
<dbReference type="SUPFAM" id="SSF53597">
    <property type="entry name" value="Dihydrofolate reductase-like"/>
    <property type="match status" value="1"/>
</dbReference>
<evidence type="ECO:0000256" key="6">
    <source>
        <dbReference type="ARBA" id="ARBA00023002"/>
    </source>
</evidence>
<dbReference type="PANTHER" id="PTHR48069">
    <property type="entry name" value="DIHYDROFOLATE REDUCTASE"/>
    <property type="match status" value="1"/>
</dbReference>
<evidence type="ECO:0000256" key="2">
    <source>
        <dbReference type="ARBA" id="ARBA00009539"/>
    </source>
</evidence>
<evidence type="ECO:0000256" key="1">
    <source>
        <dbReference type="ARBA" id="ARBA00004903"/>
    </source>
</evidence>
<comment type="similarity">
    <text evidence="2 8">Belongs to the dihydrofolate reductase family.</text>
</comment>
<keyword evidence="4 8" id="KW-0554">One-carbon metabolism</keyword>
<sequence length="167" mass="18743">MKLSAIVATDRRNTIGKNGEIPWYLPADLRYFKRTTLGHPVVMGRKTFRSIGIPLPGRTNIVLTRDPFFTASGVVVVHSVREALAHPAVTEADETFIVGGGDIYTATLPLVTTVYRTIVGTDIPDGDAFFPELPPTEWREVWSEAHRPDKKNALAYRYSRLERYAEK</sequence>
<reference evidence="10 11" key="1">
    <citation type="submission" date="2020-08" db="EMBL/GenBank/DDBJ databases">
        <title>Genomic Encyclopedia of Type Strains, Phase IV (KMG-IV): sequencing the most valuable type-strain genomes for metagenomic binning, comparative biology and taxonomic classification.</title>
        <authorList>
            <person name="Goeker M."/>
        </authorList>
    </citation>
    <scope>NUCLEOTIDE SEQUENCE [LARGE SCALE GENOMIC DNA]</scope>
    <source>
        <strain evidence="10 11">DSM 105137</strain>
    </source>
</reference>